<evidence type="ECO:0000313" key="3">
    <source>
        <dbReference type="Proteomes" id="UP001589748"/>
    </source>
</evidence>
<feature type="region of interest" description="Disordered" evidence="1">
    <location>
        <begin position="1"/>
        <end position="98"/>
    </location>
</feature>
<name>A0ABV5LPU7_9ACTN</name>
<evidence type="ECO:0000256" key="1">
    <source>
        <dbReference type="SAM" id="MobiDB-lite"/>
    </source>
</evidence>
<organism evidence="2 3">
    <name type="scientific">Kineococcus gynurae</name>
    <dbReference type="NCBI Taxonomy" id="452979"/>
    <lineage>
        <taxon>Bacteria</taxon>
        <taxon>Bacillati</taxon>
        <taxon>Actinomycetota</taxon>
        <taxon>Actinomycetes</taxon>
        <taxon>Kineosporiales</taxon>
        <taxon>Kineosporiaceae</taxon>
        <taxon>Kineococcus</taxon>
    </lineage>
</organism>
<dbReference type="EMBL" id="JBHMDM010000002">
    <property type="protein sequence ID" value="MFB9376116.1"/>
    <property type="molecule type" value="Genomic_DNA"/>
</dbReference>
<reference evidence="2 3" key="1">
    <citation type="submission" date="2024-09" db="EMBL/GenBank/DDBJ databases">
        <authorList>
            <person name="Sun Q."/>
            <person name="Mori K."/>
        </authorList>
    </citation>
    <scope>NUCLEOTIDE SEQUENCE [LARGE SCALE GENOMIC DNA]</scope>
    <source>
        <strain evidence="2 3">TISTR 1856</strain>
    </source>
</reference>
<accession>A0ABV5LPU7</accession>
<proteinExistence type="predicted"/>
<dbReference type="Proteomes" id="UP001589748">
    <property type="component" value="Unassembled WGS sequence"/>
</dbReference>
<comment type="caution">
    <text evidence="2">The sequence shown here is derived from an EMBL/GenBank/DDBJ whole genome shotgun (WGS) entry which is preliminary data.</text>
</comment>
<dbReference type="RefSeq" id="WP_380134586.1">
    <property type="nucleotide sequence ID" value="NZ_JBHLUI010000002.1"/>
</dbReference>
<feature type="compositionally biased region" description="Polar residues" evidence="1">
    <location>
        <begin position="17"/>
        <end position="30"/>
    </location>
</feature>
<sequence length="98" mass="9868">MTDEKSTPIDPRDNEESQIAESTASHTLARSSDGGPVPSPAREADAVPGVPDAADEGVEDGTGQGDPLAGVTFDAEEAAANGEDVVSGDTGPEHPGQR</sequence>
<gene>
    <name evidence="2" type="ORF">ACFFVI_03955</name>
</gene>
<feature type="compositionally biased region" description="Basic and acidic residues" evidence="1">
    <location>
        <begin position="1"/>
        <end position="15"/>
    </location>
</feature>
<evidence type="ECO:0000313" key="2">
    <source>
        <dbReference type="EMBL" id="MFB9376116.1"/>
    </source>
</evidence>
<protein>
    <submittedName>
        <fullName evidence="2">Uncharacterized protein</fullName>
    </submittedName>
</protein>
<keyword evidence="3" id="KW-1185">Reference proteome</keyword>